<dbReference type="KEGG" id="bxb:DR64_8195"/>
<dbReference type="PANTHER" id="PTHR30151">
    <property type="entry name" value="ALKANE SULFONATE ABC TRANSPORTER-RELATED, MEMBRANE SUBUNIT"/>
    <property type="match status" value="1"/>
</dbReference>
<dbReference type="SUPFAM" id="SSF161098">
    <property type="entry name" value="MetI-like"/>
    <property type="match status" value="1"/>
</dbReference>
<comment type="similarity">
    <text evidence="7">Belongs to the binding-protein-dependent transport system permease family.</text>
</comment>
<dbReference type="eggNOG" id="COG0600">
    <property type="taxonomic scope" value="Bacteria"/>
</dbReference>
<dbReference type="Pfam" id="PF00528">
    <property type="entry name" value="BPD_transp_1"/>
    <property type="match status" value="1"/>
</dbReference>
<dbReference type="GO" id="GO:0005886">
    <property type="term" value="C:plasma membrane"/>
    <property type="evidence" value="ECO:0007669"/>
    <property type="project" value="UniProtKB-SubCell"/>
</dbReference>
<dbReference type="KEGG" id="bxe:Bxe_C0236"/>
<accession>Q13IC9</accession>
<dbReference type="RefSeq" id="WP_011493420.1">
    <property type="nucleotide sequence ID" value="NC_007953.1"/>
</dbReference>
<evidence type="ECO:0000256" key="6">
    <source>
        <dbReference type="ARBA" id="ARBA00023136"/>
    </source>
</evidence>
<keyword evidence="3" id="KW-1003">Cell membrane</keyword>
<dbReference type="Proteomes" id="UP000001817">
    <property type="component" value="Chromosome 3"/>
</dbReference>
<dbReference type="OrthoDB" id="9806809at2"/>
<protein>
    <submittedName>
        <fullName evidence="9">ABC sulfate ester transporter, inner membrane subunit</fullName>
    </submittedName>
</protein>
<dbReference type="CDD" id="cd06261">
    <property type="entry name" value="TM_PBP2"/>
    <property type="match status" value="1"/>
</dbReference>
<name>Q13IC9_PARXL</name>
<gene>
    <name evidence="9" type="ORF">Bxe_C0236</name>
</gene>
<evidence type="ECO:0000256" key="7">
    <source>
        <dbReference type="RuleBase" id="RU363032"/>
    </source>
</evidence>
<evidence type="ECO:0000256" key="2">
    <source>
        <dbReference type="ARBA" id="ARBA00022448"/>
    </source>
</evidence>
<feature type="transmembrane region" description="Helical" evidence="7">
    <location>
        <begin position="243"/>
        <end position="262"/>
    </location>
</feature>
<keyword evidence="10" id="KW-1185">Reference proteome</keyword>
<proteinExistence type="inferred from homology"/>
<evidence type="ECO:0000256" key="4">
    <source>
        <dbReference type="ARBA" id="ARBA00022692"/>
    </source>
</evidence>
<feature type="transmembrane region" description="Helical" evidence="7">
    <location>
        <begin position="36"/>
        <end position="53"/>
    </location>
</feature>
<dbReference type="PROSITE" id="PS50928">
    <property type="entry name" value="ABC_TM1"/>
    <property type="match status" value="1"/>
</dbReference>
<dbReference type="EMBL" id="CP000272">
    <property type="protein sequence ID" value="ABE36160.1"/>
    <property type="molecule type" value="Genomic_DNA"/>
</dbReference>
<evidence type="ECO:0000256" key="3">
    <source>
        <dbReference type="ARBA" id="ARBA00022475"/>
    </source>
</evidence>
<reference evidence="9 10" key="1">
    <citation type="journal article" date="2006" name="Proc. Natl. Acad. Sci. U.S.A.">
        <title>Burkholderia xenovorans LB400 harbors a multi-replicon, 9.73-Mbp genome shaped for versatility.</title>
        <authorList>
            <person name="Chain P.S."/>
            <person name="Denef V.J."/>
            <person name="Konstantinidis K.T."/>
            <person name="Vergez L.M."/>
            <person name="Agullo L."/>
            <person name="Reyes V.L."/>
            <person name="Hauser L."/>
            <person name="Cordova M."/>
            <person name="Gomez L."/>
            <person name="Gonzalez M."/>
            <person name="Land M."/>
            <person name="Lao V."/>
            <person name="Larimer F."/>
            <person name="LiPuma J.J."/>
            <person name="Mahenthiralingam E."/>
            <person name="Malfatti S.A."/>
            <person name="Marx C.J."/>
            <person name="Parnell J.J."/>
            <person name="Ramette A."/>
            <person name="Richardson P."/>
            <person name="Seeger M."/>
            <person name="Smith D."/>
            <person name="Spilker T."/>
            <person name="Sul W.J."/>
            <person name="Tsoi T.V."/>
            <person name="Ulrich L.E."/>
            <person name="Zhulin I.B."/>
            <person name="Tiedje J.M."/>
        </authorList>
    </citation>
    <scope>NUCLEOTIDE SEQUENCE [LARGE SCALE GENOMIC DNA]</scope>
    <source>
        <strain evidence="9 10">LB400</strain>
    </source>
</reference>
<dbReference type="STRING" id="266265.Bxe_C0236"/>
<evidence type="ECO:0000313" key="9">
    <source>
        <dbReference type="EMBL" id="ABE36160.1"/>
    </source>
</evidence>
<evidence type="ECO:0000259" key="8">
    <source>
        <dbReference type="PROSITE" id="PS50928"/>
    </source>
</evidence>
<keyword evidence="5 7" id="KW-1133">Transmembrane helix</keyword>
<dbReference type="Gene3D" id="1.10.3720.10">
    <property type="entry name" value="MetI-like"/>
    <property type="match status" value="1"/>
</dbReference>
<feature type="transmembrane region" description="Helical" evidence="7">
    <location>
        <begin position="216"/>
        <end position="237"/>
    </location>
</feature>
<dbReference type="PANTHER" id="PTHR30151:SF38">
    <property type="entry name" value="ALIPHATIC SULFONATES TRANSPORT PERMEASE PROTEIN SSUC-RELATED"/>
    <property type="match status" value="1"/>
</dbReference>
<feature type="domain" description="ABC transmembrane type-1" evidence="8">
    <location>
        <begin position="86"/>
        <end position="266"/>
    </location>
</feature>
<organism evidence="9 10">
    <name type="scientific">Paraburkholderia xenovorans (strain LB400)</name>
    <dbReference type="NCBI Taxonomy" id="266265"/>
    <lineage>
        <taxon>Bacteria</taxon>
        <taxon>Pseudomonadati</taxon>
        <taxon>Pseudomonadota</taxon>
        <taxon>Betaproteobacteria</taxon>
        <taxon>Burkholderiales</taxon>
        <taxon>Burkholderiaceae</taxon>
        <taxon>Paraburkholderia</taxon>
    </lineage>
</organism>
<keyword evidence="4 7" id="KW-0812">Transmembrane</keyword>
<dbReference type="PATRIC" id="fig|266265.5.peg.8017"/>
<feature type="transmembrane region" description="Helical" evidence="7">
    <location>
        <begin position="125"/>
        <end position="146"/>
    </location>
</feature>
<feature type="transmembrane region" description="Helical" evidence="7">
    <location>
        <begin position="90"/>
        <end position="113"/>
    </location>
</feature>
<evidence type="ECO:0000256" key="5">
    <source>
        <dbReference type="ARBA" id="ARBA00022989"/>
    </source>
</evidence>
<dbReference type="InterPro" id="IPR000515">
    <property type="entry name" value="MetI-like"/>
</dbReference>
<dbReference type="AlphaFoldDB" id="Q13IC9"/>
<evidence type="ECO:0000256" key="1">
    <source>
        <dbReference type="ARBA" id="ARBA00004651"/>
    </source>
</evidence>
<dbReference type="GO" id="GO:0042918">
    <property type="term" value="P:alkanesulfonate transmembrane transport"/>
    <property type="evidence" value="ECO:0007669"/>
    <property type="project" value="UniProtKB-ARBA"/>
</dbReference>
<evidence type="ECO:0000313" key="10">
    <source>
        <dbReference type="Proteomes" id="UP000001817"/>
    </source>
</evidence>
<sequence>MTFHQRAVFAGAAGPAARIARWFARWFARCAPLRHLIALPLPLALLLVWWTGYRAAWISPQVLPSIGQVVHALGAGWQSGDLQRDAGVSLLRVLAGFVLGGTLGVPLGVAMGLSERIRDYVYPCFRIIAYVPLLGWLPLLVLVLGIGETLKIVLIAKAALVPITLNTYNGMRNVPAAYGELGAVFRFSRWQLIRHVVFPAAFPQIWSGVRYGLTQCWLLLVIVEFLASDSGLGYMIISGQQLFQMDTVFAALLVIGVIGFLLDRGLRWLEACLFGEERRP</sequence>
<feature type="transmembrane region" description="Helical" evidence="7">
    <location>
        <begin position="152"/>
        <end position="168"/>
    </location>
</feature>
<dbReference type="InterPro" id="IPR035906">
    <property type="entry name" value="MetI-like_sf"/>
</dbReference>
<keyword evidence="2 7" id="KW-0813">Transport</keyword>
<keyword evidence="6 7" id="KW-0472">Membrane</keyword>
<comment type="subcellular location">
    <subcellularLocation>
        <location evidence="1 7">Cell membrane</location>
        <topology evidence="1 7">Multi-pass membrane protein</topology>
    </subcellularLocation>
</comment>
<dbReference type="FunFam" id="1.10.3720.10:FF:000003">
    <property type="entry name" value="Aliphatic sulfonate ABC transporter permease"/>
    <property type="match status" value="1"/>
</dbReference>